<dbReference type="PANTHER" id="PTHR46268:SF6">
    <property type="entry name" value="UNIVERSAL STRESS PROTEIN UP12"/>
    <property type="match status" value="1"/>
</dbReference>
<dbReference type="GeneID" id="97355380"/>
<protein>
    <submittedName>
        <fullName evidence="4">Universal stress protein</fullName>
    </submittedName>
</protein>
<accession>A0A1Y4G1H5</accession>
<proteinExistence type="inferred from homology"/>
<evidence type="ECO:0000313" key="3">
    <source>
        <dbReference type="EMBL" id="MSA96160.1"/>
    </source>
</evidence>
<name>A0A1Y4G1H5_9ACTN</name>
<dbReference type="EMBL" id="WKZA01000108">
    <property type="protein sequence ID" value="MSA96160.1"/>
    <property type="molecule type" value="Genomic_DNA"/>
</dbReference>
<dbReference type="EMBL" id="WPOC01000017">
    <property type="protein sequence ID" value="MVN15748.1"/>
    <property type="molecule type" value="Genomic_DNA"/>
</dbReference>
<dbReference type="InterPro" id="IPR006015">
    <property type="entry name" value="Universal_stress_UspA"/>
</dbReference>
<dbReference type="Proteomes" id="UP000468327">
    <property type="component" value="Unassembled WGS sequence"/>
</dbReference>
<sequence>MKINKVLVAVDESEGARRALELAEALAAPDPDMHLDLVYVVPIPLLDESQTASFKDILDMMISDGEDVLAKMEESLGEDVAARTETLLMTGVNPATEIIKLTEQRDYDMVVIGNRGLVGLKEYMGSVSHKVLNGTSLPVLIAR</sequence>
<dbReference type="EMBL" id="QIBW01000003">
    <property type="protein sequence ID" value="ROT91137.1"/>
    <property type="molecule type" value="Genomic_DNA"/>
</dbReference>
<dbReference type="PANTHER" id="PTHR46268">
    <property type="entry name" value="STRESS RESPONSE PROTEIN NHAX"/>
    <property type="match status" value="1"/>
</dbReference>
<evidence type="ECO:0000256" key="1">
    <source>
        <dbReference type="ARBA" id="ARBA00008791"/>
    </source>
</evidence>
<dbReference type="AlphaFoldDB" id="A0A1Y4G1H5"/>
<evidence type="ECO:0000313" key="6">
    <source>
        <dbReference type="Proteomes" id="UP000285258"/>
    </source>
</evidence>
<evidence type="ECO:0000313" key="7">
    <source>
        <dbReference type="Proteomes" id="UP000462865"/>
    </source>
</evidence>
<gene>
    <name evidence="5" type="ORF">DMP12_03815</name>
    <name evidence="3" type="ORF">GKG38_14065</name>
    <name evidence="4" type="ORF">GO738_10395</name>
</gene>
<dbReference type="Gene3D" id="3.40.50.620">
    <property type="entry name" value="HUPs"/>
    <property type="match status" value="1"/>
</dbReference>
<comment type="caution">
    <text evidence="4">The sequence shown here is derived from an EMBL/GenBank/DDBJ whole genome shotgun (WGS) entry which is preliminary data.</text>
</comment>
<dbReference type="Pfam" id="PF00582">
    <property type="entry name" value="Usp"/>
    <property type="match status" value="1"/>
</dbReference>
<dbReference type="PRINTS" id="PR01438">
    <property type="entry name" value="UNVRSLSTRESS"/>
</dbReference>
<dbReference type="CDD" id="cd00293">
    <property type="entry name" value="USP-like"/>
    <property type="match status" value="1"/>
</dbReference>
<dbReference type="InterPro" id="IPR006016">
    <property type="entry name" value="UspA"/>
</dbReference>
<dbReference type="SUPFAM" id="SSF52402">
    <property type="entry name" value="Adenine nucleotide alpha hydrolases-like"/>
    <property type="match status" value="1"/>
</dbReference>
<keyword evidence="8" id="KW-1185">Reference proteome</keyword>
<dbReference type="Proteomes" id="UP000285258">
    <property type="component" value="Unassembled WGS sequence"/>
</dbReference>
<reference evidence="4 8" key="5">
    <citation type="submission" date="2019-11" db="EMBL/GenBank/DDBJ databases">
        <title>Whole genome shotgun sequencing (WGS) data from Adlercreutzia equolifaciens ResAG-91, Eggerthella lenta MRI-F36, MRI-F37, MRI-F40, ResAG-49, ResAG-88, ResAG-121, ResAG-145, and Gordonibacter sp. ResAG-5, ResAG-26, ResAG-43, ResAG-50, ResAG-59.</title>
        <authorList>
            <person name="Stoll D.A."/>
            <person name="Danylec N."/>
            <person name="Franz C.M.A.P."/>
            <person name="Huch M."/>
        </authorList>
    </citation>
    <scope>NUCLEOTIDE SEQUENCE [LARGE SCALE GENOMIC DNA]</scope>
    <source>
        <strain evidence="4 8">ResAG-59</strain>
    </source>
</reference>
<evidence type="ECO:0000313" key="8">
    <source>
        <dbReference type="Proteomes" id="UP000468327"/>
    </source>
</evidence>
<dbReference type="Proteomes" id="UP000462865">
    <property type="component" value="Unassembled WGS sequence"/>
</dbReference>
<reference evidence="5" key="2">
    <citation type="journal article" date="2019" name="Int. J. Syst. Evol. Microbiol.">
        <title>Gordonibacter faecihominis is a later heterotypic synonym of Gordonibacter urolithinfaciens.</title>
        <authorList>
            <person name="Danylec N."/>
            <person name="Stoll D.A."/>
            <person name="Huch M."/>
        </authorList>
    </citation>
    <scope>NUCLEOTIDE SEQUENCE</scope>
    <source>
        <strain evidence="5">DSM 27213</strain>
    </source>
</reference>
<evidence type="ECO:0000259" key="2">
    <source>
        <dbReference type="Pfam" id="PF00582"/>
    </source>
</evidence>
<dbReference type="RefSeq" id="WP_087191789.1">
    <property type="nucleotide sequence ID" value="NZ_BAABZN010000001.1"/>
</dbReference>
<evidence type="ECO:0000313" key="5">
    <source>
        <dbReference type="EMBL" id="ROT91137.1"/>
    </source>
</evidence>
<reference evidence="6" key="1">
    <citation type="submission" date="2018-05" db="EMBL/GenBank/DDBJ databases">
        <title>Genome Sequencing of selected type strains of the family Eggerthellaceae.</title>
        <authorList>
            <person name="Danylec N."/>
            <person name="Stoll D.A."/>
            <person name="Doetsch A."/>
            <person name="Huch M."/>
        </authorList>
    </citation>
    <scope>NUCLEOTIDE SEQUENCE [LARGE SCALE GENOMIC DNA]</scope>
    <source>
        <strain evidence="6">DSM 27213</strain>
    </source>
</reference>
<feature type="domain" description="UspA" evidence="2">
    <location>
        <begin position="4"/>
        <end position="143"/>
    </location>
</feature>
<reference evidence="5" key="3">
    <citation type="journal article" date="2019" name="Microbiol. Resour. Announc.">
        <title>Draft Genome Sequences of Type Strains of Gordonibacter faecihominis, Paraeggerthella hongkongensis, Parvibacter caecicola,Slackia equolifaciens, Slackia faecicanis, and Slackia isoflavoniconvertens.</title>
        <authorList>
            <person name="Danylec N."/>
            <person name="Stoll D.A."/>
            <person name="Dotsch A."/>
            <person name="Huch M."/>
        </authorList>
    </citation>
    <scope>NUCLEOTIDE SEQUENCE</scope>
    <source>
        <strain evidence="5">DSM 27213</strain>
    </source>
</reference>
<evidence type="ECO:0000313" key="4">
    <source>
        <dbReference type="EMBL" id="MVN15748.1"/>
    </source>
</evidence>
<reference evidence="3 7" key="4">
    <citation type="journal article" date="2019" name="Nat. Med.">
        <title>A library of human gut bacterial isolates paired with longitudinal multiomics data enables mechanistic microbiome research.</title>
        <authorList>
            <person name="Poyet M."/>
            <person name="Groussin M."/>
            <person name="Gibbons S.M."/>
            <person name="Avila-Pacheco J."/>
            <person name="Jiang X."/>
            <person name="Kearney S.M."/>
            <person name="Perrotta A.R."/>
            <person name="Berdy B."/>
            <person name="Zhao S."/>
            <person name="Lieberman T.D."/>
            <person name="Swanson P.K."/>
            <person name="Smith M."/>
            <person name="Roesemann S."/>
            <person name="Alexander J.E."/>
            <person name="Rich S.A."/>
            <person name="Livny J."/>
            <person name="Vlamakis H."/>
            <person name="Clish C."/>
            <person name="Bullock K."/>
            <person name="Deik A."/>
            <person name="Scott J."/>
            <person name="Pierce K.A."/>
            <person name="Xavier R.J."/>
            <person name="Alm E.J."/>
        </authorList>
    </citation>
    <scope>NUCLEOTIDE SEQUENCE [LARGE SCALE GENOMIC DNA]</scope>
    <source>
        <strain evidence="3 7">BIOML-A1</strain>
    </source>
</reference>
<dbReference type="InterPro" id="IPR014729">
    <property type="entry name" value="Rossmann-like_a/b/a_fold"/>
</dbReference>
<comment type="similarity">
    <text evidence="1">Belongs to the universal stress protein A family.</text>
</comment>
<organism evidence="4 8">
    <name type="scientific">Gordonibacter urolithinfaciens</name>
    <dbReference type="NCBI Taxonomy" id="1335613"/>
    <lineage>
        <taxon>Bacteria</taxon>
        <taxon>Bacillati</taxon>
        <taxon>Actinomycetota</taxon>
        <taxon>Coriobacteriia</taxon>
        <taxon>Eggerthellales</taxon>
        <taxon>Eggerthellaceae</taxon>
        <taxon>Gordonibacter</taxon>
    </lineage>
</organism>